<dbReference type="AlphaFoldDB" id="A0A0E9X0B5"/>
<accession>A0A0E9X0B5</accession>
<reference evidence="1" key="1">
    <citation type="submission" date="2014-11" db="EMBL/GenBank/DDBJ databases">
        <authorList>
            <person name="Amaro Gonzalez C."/>
        </authorList>
    </citation>
    <scope>NUCLEOTIDE SEQUENCE</scope>
</reference>
<sequence length="89" mass="10302">MLSISFIRLAVDCSVGSEHTCFLQEHSKYREPSVKEVVGTLPPEAGFEPFEEQGYFWDVFFFFLLQNSMSGSRTPTALHQHWNIQLRAF</sequence>
<evidence type="ECO:0000313" key="1">
    <source>
        <dbReference type="EMBL" id="JAH96034.1"/>
    </source>
</evidence>
<reference evidence="1" key="2">
    <citation type="journal article" date="2015" name="Fish Shellfish Immunol.">
        <title>Early steps in the European eel (Anguilla anguilla)-Vibrio vulnificus interaction in the gills: Role of the RtxA13 toxin.</title>
        <authorList>
            <person name="Callol A."/>
            <person name="Pajuelo D."/>
            <person name="Ebbesson L."/>
            <person name="Teles M."/>
            <person name="MacKenzie S."/>
            <person name="Amaro C."/>
        </authorList>
    </citation>
    <scope>NUCLEOTIDE SEQUENCE</scope>
</reference>
<organism evidence="1">
    <name type="scientific">Anguilla anguilla</name>
    <name type="common">European freshwater eel</name>
    <name type="synonym">Muraena anguilla</name>
    <dbReference type="NCBI Taxonomy" id="7936"/>
    <lineage>
        <taxon>Eukaryota</taxon>
        <taxon>Metazoa</taxon>
        <taxon>Chordata</taxon>
        <taxon>Craniata</taxon>
        <taxon>Vertebrata</taxon>
        <taxon>Euteleostomi</taxon>
        <taxon>Actinopterygii</taxon>
        <taxon>Neopterygii</taxon>
        <taxon>Teleostei</taxon>
        <taxon>Anguilliformes</taxon>
        <taxon>Anguillidae</taxon>
        <taxon>Anguilla</taxon>
    </lineage>
</organism>
<name>A0A0E9X0B5_ANGAN</name>
<dbReference type="EMBL" id="GBXM01012543">
    <property type="protein sequence ID" value="JAH96034.1"/>
    <property type="molecule type" value="Transcribed_RNA"/>
</dbReference>
<protein>
    <submittedName>
        <fullName evidence="1">Uncharacterized protein</fullName>
    </submittedName>
</protein>
<proteinExistence type="predicted"/>